<dbReference type="SUPFAM" id="SSF47413">
    <property type="entry name" value="lambda repressor-like DNA-binding domains"/>
    <property type="match status" value="1"/>
</dbReference>
<dbReference type="GO" id="GO:0003677">
    <property type="term" value="F:DNA binding"/>
    <property type="evidence" value="ECO:0007669"/>
    <property type="project" value="UniProtKB-KW"/>
</dbReference>
<reference evidence="3 4" key="2">
    <citation type="submission" date="2017-10" db="EMBL/GenBank/DDBJ databases">
        <authorList>
            <person name="Banno H."/>
            <person name="Chua N.-H."/>
        </authorList>
    </citation>
    <scope>NUCLEOTIDE SEQUENCE [LARGE SCALE GENOMIC DNA]</scope>
    <source>
        <strain evidence="3 4">JK626</strain>
    </source>
</reference>
<dbReference type="Gene3D" id="1.10.260.40">
    <property type="entry name" value="lambda repressor-like DNA-binding domains"/>
    <property type="match status" value="1"/>
</dbReference>
<dbReference type="PANTHER" id="PTHR46558:SF13">
    <property type="entry name" value="HTH-TYPE TRANSCRIPTIONAL REGULATOR IMMR"/>
    <property type="match status" value="1"/>
</dbReference>
<evidence type="ECO:0000259" key="2">
    <source>
        <dbReference type="PROSITE" id="PS50943"/>
    </source>
</evidence>
<reference evidence="3 4" key="1">
    <citation type="submission" date="2017-10" db="EMBL/GenBank/DDBJ databases">
        <title>Resolving the taxonomy of Roseburia spp., Eubacterium rectale and Agathobacter spp. through phylogenomic analysis.</title>
        <authorList>
            <person name="Sheridan P.O."/>
            <person name="Walker A.W."/>
            <person name="Duncan S.H."/>
            <person name="Scott K.P."/>
            <person name="Toole P.W.O."/>
            <person name="Luis P."/>
            <person name="Flint H.J."/>
        </authorList>
    </citation>
    <scope>NUCLEOTIDE SEQUENCE [LARGE SCALE GENOMIC DNA]</scope>
    <source>
        <strain evidence="3 4">JK626</strain>
    </source>
</reference>
<dbReference type="Pfam" id="PF01381">
    <property type="entry name" value="HTH_3"/>
    <property type="match status" value="1"/>
</dbReference>
<comment type="caution">
    <text evidence="3">The sequence shown here is derived from an EMBL/GenBank/DDBJ whole genome shotgun (WGS) entry which is preliminary data.</text>
</comment>
<evidence type="ECO:0000256" key="1">
    <source>
        <dbReference type="ARBA" id="ARBA00023125"/>
    </source>
</evidence>
<dbReference type="CDD" id="cd00093">
    <property type="entry name" value="HTH_XRE"/>
    <property type="match status" value="1"/>
</dbReference>
<dbReference type="InterPro" id="IPR001387">
    <property type="entry name" value="Cro/C1-type_HTH"/>
</dbReference>
<evidence type="ECO:0000313" key="4">
    <source>
        <dbReference type="Proteomes" id="UP000225889"/>
    </source>
</evidence>
<dbReference type="EMBL" id="PDYF01000004">
    <property type="protein sequence ID" value="PHU36284.1"/>
    <property type="molecule type" value="Genomic_DNA"/>
</dbReference>
<dbReference type="SMART" id="SM00530">
    <property type="entry name" value="HTH_XRE"/>
    <property type="match status" value="1"/>
</dbReference>
<protein>
    <submittedName>
        <fullName evidence="3">Transcriptional regulator</fullName>
    </submittedName>
</protein>
<organism evidence="3 4">
    <name type="scientific">Pseudobutyrivibrio ruminis</name>
    <dbReference type="NCBI Taxonomy" id="46206"/>
    <lineage>
        <taxon>Bacteria</taxon>
        <taxon>Bacillati</taxon>
        <taxon>Bacillota</taxon>
        <taxon>Clostridia</taxon>
        <taxon>Lachnospirales</taxon>
        <taxon>Lachnospiraceae</taxon>
        <taxon>Pseudobutyrivibrio</taxon>
    </lineage>
</organism>
<evidence type="ECO:0000313" key="3">
    <source>
        <dbReference type="EMBL" id="PHU36284.1"/>
    </source>
</evidence>
<dbReference type="PANTHER" id="PTHR46558">
    <property type="entry name" value="TRACRIPTIONAL REGULATORY PROTEIN-RELATED-RELATED"/>
    <property type="match status" value="1"/>
</dbReference>
<sequence length="190" mass="21628">MYNKQKEGIGMSFADNLKETRKRNQLSQEELAEILGVSRQAVSRWELGDGYPEVEKLIIIGEKLNVSLDYLLLNKEESNVAGSDSEKLQTPSKSIRITSPNEGVIVDTSFVARSQEFKGSKNSPKYALFASEKSTSIFGPQNRFLSWYRDIEDITKEIEEINQAMDKGEASYILKYSVKCKRKLLKVEME</sequence>
<keyword evidence="1" id="KW-0238">DNA-binding</keyword>
<dbReference type="PROSITE" id="PS50943">
    <property type="entry name" value="HTH_CROC1"/>
    <property type="match status" value="1"/>
</dbReference>
<name>A0A2G3DZ62_9FIRM</name>
<gene>
    <name evidence="3" type="ORF">CSX01_00830</name>
</gene>
<accession>A0A2G3DZ62</accession>
<proteinExistence type="predicted"/>
<dbReference type="AlphaFoldDB" id="A0A2G3DZ62"/>
<feature type="domain" description="HTH cro/C1-type" evidence="2">
    <location>
        <begin position="17"/>
        <end position="71"/>
    </location>
</feature>
<dbReference type="InterPro" id="IPR010982">
    <property type="entry name" value="Lambda_DNA-bd_dom_sf"/>
</dbReference>
<dbReference type="Proteomes" id="UP000225889">
    <property type="component" value="Unassembled WGS sequence"/>
</dbReference>